<evidence type="ECO:0000313" key="3">
    <source>
        <dbReference type="Proteomes" id="UP001176941"/>
    </source>
</evidence>
<gene>
    <name evidence="2" type="ORF">MRATA1EN1_LOCUS10141</name>
</gene>
<evidence type="ECO:0000256" key="1">
    <source>
        <dbReference type="SAM" id="MobiDB-lite"/>
    </source>
</evidence>
<accession>A0ABN8YHZ6</accession>
<protein>
    <submittedName>
        <fullName evidence="2">Uncharacterized protein</fullName>
    </submittedName>
</protein>
<dbReference type="Proteomes" id="UP001176941">
    <property type="component" value="Chromosome 20"/>
</dbReference>
<organism evidence="2 3">
    <name type="scientific">Rangifer tarandus platyrhynchus</name>
    <name type="common">Svalbard reindeer</name>
    <dbReference type="NCBI Taxonomy" id="3082113"/>
    <lineage>
        <taxon>Eukaryota</taxon>
        <taxon>Metazoa</taxon>
        <taxon>Chordata</taxon>
        <taxon>Craniata</taxon>
        <taxon>Vertebrata</taxon>
        <taxon>Euteleostomi</taxon>
        <taxon>Mammalia</taxon>
        <taxon>Eutheria</taxon>
        <taxon>Laurasiatheria</taxon>
        <taxon>Artiodactyla</taxon>
        <taxon>Ruminantia</taxon>
        <taxon>Pecora</taxon>
        <taxon>Cervidae</taxon>
        <taxon>Odocoileinae</taxon>
        <taxon>Rangifer</taxon>
    </lineage>
</organism>
<evidence type="ECO:0000313" key="2">
    <source>
        <dbReference type="EMBL" id="CAI9161179.1"/>
    </source>
</evidence>
<sequence>MRREGEMSAWGSRARRSPSCRICPSPLPGEAGSDSFHQAPGNLFAVSDKASKGSSPPAPPSPPYAAWSSRAPQRNQPEAACAFCAALRLSHSAHAQTARCACVAGLRGKSEVERFSQARVSACEVSARRPGSGREGGDLEARGRLAGREARASLRGRRADAPLRGAVYGKGGAK</sequence>
<proteinExistence type="predicted"/>
<feature type="region of interest" description="Disordered" evidence="1">
    <location>
        <begin position="1"/>
        <end position="71"/>
    </location>
</feature>
<keyword evidence="3" id="KW-1185">Reference proteome</keyword>
<dbReference type="EMBL" id="OX459956">
    <property type="protein sequence ID" value="CAI9161179.1"/>
    <property type="molecule type" value="Genomic_DNA"/>
</dbReference>
<name>A0ABN8YHZ6_RANTA</name>
<reference evidence="2" key="1">
    <citation type="submission" date="2023-04" db="EMBL/GenBank/DDBJ databases">
        <authorList>
            <consortium name="ELIXIR-Norway"/>
        </authorList>
    </citation>
    <scope>NUCLEOTIDE SEQUENCE [LARGE SCALE GENOMIC DNA]</scope>
</reference>